<dbReference type="Proteomes" id="UP001276659">
    <property type="component" value="Unassembled WGS sequence"/>
</dbReference>
<keyword evidence="4" id="KW-1185">Reference proteome</keyword>
<dbReference type="PANTHER" id="PTHR12110:SF56">
    <property type="entry name" value="DEHYDRATASE, PUTATIVE (AFU_ORTHOLOGUE AFUA_6G08740)-RELATED"/>
    <property type="match status" value="1"/>
</dbReference>
<evidence type="ECO:0000313" key="4">
    <source>
        <dbReference type="Proteomes" id="UP001276659"/>
    </source>
</evidence>
<dbReference type="InterPro" id="IPR036237">
    <property type="entry name" value="Xyl_isomerase-like_sf"/>
</dbReference>
<dbReference type="PANTHER" id="PTHR12110">
    <property type="entry name" value="HYDROXYPYRUVATE ISOMERASE"/>
    <property type="match status" value="1"/>
</dbReference>
<dbReference type="SUPFAM" id="SSF51658">
    <property type="entry name" value="Xylose isomerase-like"/>
    <property type="match status" value="1"/>
</dbReference>
<protein>
    <recommendedName>
        <fullName evidence="2">Xylose isomerase-like TIM barrel domain-containing protein</fullName>
    </recommendedName>
</protein>
<accession>A0AAE0DMF6</accession>
<dbReference type="Gene3D" id="3.20.20.150">
    <property type="entry name" value="Divalent-metal-dependent TIM barrel enzymes"/>
    <property type="match status" value="1"/>
</dbReference>
<feature type="domain" description="Xylose isomerase-like TIM barrel" evidence="2">
    <location>
        <begin position="31"/>
        <end position="329"/>
    </location>
</feature>
<feature type="region of interest" description="Disordered" evidence="1">
    <location>
        <begin position="255"/>
        <end position="274"/>
    </location>
</feature>
<proteinExistence type="predicted"/>
<dbReference type="EMBL" id="JASNWA010000006">
    <property type="protein sequence ID" value="KAK3174810.1"/>
    <property type="molecule type" value="Genomic_DNA"/>
</dbReference>
<evidence type="ECO:0000256" key="1">
    <source>
        <dbReference type="SAM" id="MobiDB-lite"/>
    </source>
</evidence>
<evidence type="ECO:0000313" key="3">
    <source>
        <dbReference type="EMBL" id="KAK3174810.1"/>
    </source>
</evidence>
<dbReference type="InterPro" id="IPR013022">
    <property type="entry name" value="Xyl_isomerase-like_TIM-brl"/>
</dbReference>
<dbReference type="InterPro" id="IPR050312">
    <property type="entry name" value="IolE/XylAMocC-like"/>
</dbReference>
<comment type="caution">
    <text evidence="3">The sequence shown here is derived from an EMBL/GenBank/DDBJ whole genome shotgun (WGS) entry which is preliminary data.</text>
</comment>
<name>A0AAE0DMF6_9LECA</name>
<reference evidence="3" key="1">
    <citation type="submission" date="2022-11" db="EMBL/GenBank/DDBJ databases">
        <title>Chromosomal genome sequence assembly and mating type (MAT) locus characterization of the leprose asexual lichenized fungus Lepraria neglecta (Nyl.) Erichsen.</title>
        <authorList>
            <person name="Allen J.L."/>
            <person name="Pfeffer B."/>
        </authorList>
    </citation>
    <scope>NUCLEOTIDE SEQUENCE</scope>
    <source>
        <strain evidence="3">Allen 5258</strain>
    </source>
</reference>
<dbReference type="Pfam" id="PF01261">
    <property type="entry name" value="AP_endonuc_2"/>
    <property type="match status" value="1"/>
</dbReference>
<organism evidence="3 4">
    <name type="scientific">Lepraria neglecta</name>
    <dbReference type="NCBI Taxonomy" id="209136"/>
    <lineage>
        <taxon>Eukaryota</taxon>
        <taxon>Fungi</taxon>
        <taxon>Dikarya</taxon>
        <taxon>Ascomycota</taxon>
        <taxon>Pezizomycotina</taxon>
        <taxon>Lecanoromycetes</taxon>
        <taxon>OSLEUM clade</taxon>
        <taxon>Lecanoromycetidae</taxon>
        <taxon>Lecanorales</taxon>
        <taxon>Lecanorineae</taxon>
        <taxon>Stereocaulaceae</taxon>
        <taxon>Lepraria</taxon>
    </lineage>
</organism>
<evidence type="ECO:0000259" key="2">
    <source>
        <dbReference type="Pfam" id="PF01261"/>
    </source>
</evidence>
<dbReference type="AlphaFoldDB" id="A0AAE0DMF6"/>
<gene>
    <name evidence="3" type="ORF">OEA41_002056</name>
</gene>
<sequence length="344" mass="38384">MSLLKDSLSSIPTCYATVSVGTPKHNLEDKLKAIATAGFQGIELGFLDLLSFASKNLGREMGPQEFDVLCKAGLEVKRMCKELGLKIVMLQPFANFEGWKPQSEERKEAFKLAKGWIRIMEAVGTDMLQVGSTDSPIPTARDVAVSDLKELADLLAPHNFRLAYENWCWSTHAPDWKDVWDIVKKVDRPNVGLCLDTFQTAGGEWADPTTRSGLLEHESRADLKKKFHESLKSLAATIPAEKIYILQISDAYKPKKPLDPSPDESGLRPRGRWSSSLRPVPFDGGYLPVIDVVKAVLETGFRGWFSMEVFDGGPDGQDQGWKDMPAYTKKAMKSHERLLQEVKT</sequence>